<dbReference type="Pfam" id="PF01882">
    <property type="entry name" value="DUF58"/>
    <property type="match status" value="1"/>
</dbReference>
<dbReference type="PANTHER" id="PTHR33608:SF7">
    <property type="entry name" value="DUF58 DOMAIN-CONTAINING PROTEIN"/>
    <property type="match status" value="1"/>
</dbReference>
<name>A0A517PPG2_9PLAN</name>
<evidence type="ECO:0000313" key="3">
    <source>
        <dbReference type="Proteomes" id="UP000320421"/>
    </source>
</evidence>
<evidence type="ECO:0000259" key="1">
    <source>
        <dbReference type="SMART" id="SM00327"/>
    </source>
</evidence>
<evidence type="ECO:0000313" key="2">
    <source>
        <dbReference type="EMBL" id="QDT21267.1"/>
    </source>
</evidence>
<feature type="domain" description="VWFA" evidence="1">
    <location>
        <begin position="88"/>
        <end position="247"/>
    </location>
</feature>
<gene>
    <name evidence="2" type="ORF">HG66A1_30660</name>
</gene>
<dbReference type="OrthoDB" id="9780819at2"/>
<proteinExistence type="predicted"/>
<dbReference type="SUPFAM" id="SSF53300">
    <property type="entry name" value="vWA-like"/>
    <property type="match status" value="1"/>
</dbReference>
<protein>
    <recommendedName>
        <fullName evidence="1">VWFA domain-containing protein</fullName>
    </recommendedName>
</protein>
<dbReference type="Proteomes" id="UP000320421">
    <property type="component" value="Chromosome"/>
</dbReference>
<dbReference type="EMBL" id="CP036266">
    <property type="protein sequence ID" value="QDT21267.1"/>
    <property type="molecule type" value="Genomic_DNA"/>
</dbReference>
<dbReference type="RefSeq" id="WP_145185316.1">
    <property type="nucleotide sequence ID" value="NZ_CP036266.1"/>
</dbReference>
<dbReference type="InterPro" id="IPR036465">
    <property type="entry name" value="vWFA_dom_sf"/>
</dbReference>
<dbReference type="Gene3D" id="3.40.50.410">
    <property type="entry name" value="von Willebrand factor, type A domain"/>
    <property type="match status" value="1"/>
</dbReference>
<sequence>MAENSALTQYTPLFENKTLSMLERMRLNPTRRLTNRSRGEHLTGKGGSSTEFSDYRNYVAGDDVRYIDWNIFSRLNRPFMKQYQHEEEMHVVIILDASSSMDYEDKFERGKQLAAAFGVMGLLNFEKVSVYACNQRGNRPAQFPPSSGRVSMKRLFDFLTALEPGGDEPVEQAVEDVLRTHRGRGIAVILSDFESFGDLQRPLNMLFSAGLEIFGVQILAPSEVNPEINGDLRLVDSETGQTLDISSAGDLLGLYHEHRAMLEDHLSSLCRQRSGRFLSVNSGDSLEHVLFDQLRRKGWVR</sequence>
<accession>A0A517PPG2</accession>
<keyword evidence="3" id="KW-1185">Reference proteome</keyword>
<reference evidence="2 3" key="1">
    <citation type="submission" date="2019-02" db="EMBL/GenBank/DDBJ databases">
        <title>Deep-cultivation of Planctomycetes and their phenomic and genomic characterization uncovers novel biology.</title>
        <authorList>
            <person name="Wiegand S."/>
            <person name="Jogler M."/>
            <person name="Boedeker C."/>
            <person name="Pinto D."/>
            <person name="Vollmers J."/>
            <person name="Rivas-Marin E."/>
            <person name="Kohn T."/>
            <person name="Peeters S.H."/>
            <person name="Heuer A."/>
            <person name="Rast P."/>
            <person name="Oberbeckmann S."/>
            <person name="Bunk B."/>
            <person name="Jeske O."/>
            <person name="Meyerdierks A."/>
            <person name="Storesund J.E."/>
            <person name="Kallscheuer N."/>
            <person name="Luecker S."/>
            <person name="Lage O.M."/>
            <person name="Pohl T."/>
            <person name="Merkel B.J."/>
            <person name="Hornburger P."/>
            <person name="Mueller R.-W."/>
            <person name="Bruemmer F."/>
            <person name="Labrenz M."/>
            <person name="Spormann A.M."/>
            <person name="Op den Camp H."/>
            <person name="Overmann J."/>
            <person name="Amann R."/>
            <person name="Jetten M.S.M."/>
            <person name="Mascher T."/>
            <person name="Medema M.H."/>
            <person name="Devos D.P."/>
            <person name="Kaster A.-K."/>
            <person name="Ovreas L."/>
            <person name="Rohde M."/>
            <person name="Galperin M.Y."/>
            <person name="Jogler C."/>
        </authorList>
    </citation>
    <scope>NUCLEOTIDE SEQUENCE [LARGE SCALE GENOMIC DNA]</scope>
    <source>
        <strain evidence="2 3">HG66A1</strain>
    </source>
</reference>
<dbReference type="SMART" id="SM00327">
    <property type="entry name" value="VWA"/>
    <property type="match status" value="1"/>
</dbReference>
<dbReference type="InterPro" id="IPR002881">
    <property type="entry name" value="DUF58"/>
</dbReference>
<organism evidence="2 3">
    <name type="scientific">Gimesia chilikensis</name>
    <dbReference type="NCBI Taxonomy" id="2605989"/>
    <lineage>
        <taxon>Bacteria</taxon>
        <taxon>Pseudomonadati</taxon>
        <taxon>Planctomycetota</taxon>
        <taxon>Planctomycetia</taxon>
        <taxon>Planctomycetales</taxon>
        <taxon>Planctomycetaceae</taxon>
        <taxon>Gimesia</taxon>
    </lineage>
</organism>
<dbReference type="PANTHER" id="PTHR33608">
    <property type="entry name" value="BLL2464 PROTEIN"/>
    <property type="match status" value="1"/>
</dbReference>
<dbReference type="InterPro" id="IPR002035">
    <property type="entry name" value="VWF_A"/>
</dbReference>
<dbReference type="AlphaFoldDB" id="A0A517PPG2"/>